<accession>A0A7R9BPP4</accession>
<comment type="function">
    <text evidence="4">Troponin is the central regulatory protein of striated muscle contraction. Tn consists of three components: Tn-I which is the inhibitor of actomyosin ATPase, Tn-T which contains the binding site for tropomyosin and Tn-C. The binding of calcium to Tn-C abolishes the inhibitory action of Tn on actin filaments.</text>
</comment>
<evidence type="ECO:0000256" key="3">
    <source>
        <dbReference type="ARBA" id="ARBA00022837"/>
    </source>
</evidence>
<dbReference type="InterPro" id="IPR050230">
    <property type="entry name" value="CALM/Myosin/TropC-like"/>
</dbReference>
<feature type="domain" description="EF-hand" evidence="5">
    <location>
        <begin position="91"/>
        <end position="126"/>
    </location>
</feature>
<feature type="domain" description="EF-hand" evidence="5">
    <location>
        <begin position="18"/>
        <end position="53"/>
    </location>
</feature>
<organism evidence="6">
    <name type="scientific">Notodromas monacha</name>
    <dbReference type="NCBI Taxonomy" id="399045"/>
    <lineage>
        <taxon>Eukaryota</taxon>
        <taxon>Metazoa</taxon>
        <taxon>Ecdysozoa</taxon>
        <taxon>Arthropoda</taxon>
        <taxon>Crustacea</taxon>
        <taxon>Oligostraca</taxon>
        <taxon>Ostracoda</taxon>
        <taxon>Podocopa</taxon>
        <taxon>Podocopida</taxon>
        <taxon>Cypridocopina</taxon>
        <taxon>Cypridoidea</taxon>
        <taxon>Cyprididae</taxon>
        <taxon>Notodromas</taxon>
    </lineage>
</organism>
<evidence type="ECO:0000256" key="2">
    <source>
        <dbReference type="ARBA" id="ARBA00022737"/>
    </source>
</evidence>
<dbReference type="GO" id="GO:0005509">
    <property type="term" value="F:calcium ion binding"/>
    <property type="evidence" value="ECO:0007669"/>
    <property type="project" value="InterPro"/>
</dbReference>
<reference evidence="6" key="1">
    <citation type="submission" date="2020-11" db="EMBL/GenBank/DDBJ databases">
        <authorList>
            <person name="Tran Van P."/>
        </authorList>
    </citation>
    <scope>NUCLEOTIDE SEQUENCE</scope>
</reference>
<dbReference type="CDD" id="cd00051">
    <property type="entry name" value="EFh"/>
    <property type="match status" value="1"/>
</dbReference>
<dbReference type="SUPFAM" id="SSF47473">
    <property type="entry name" value="EF-hand"/>
    <property type="match status" value="1"/>
</dbReference>
<evidence type="ECO:0000313" key="7">
    <source>
        <dbReference type="Proteomes" id="UP000678499"/>
    </source>
</evidence>
<keyword evidence="1" id="KW-0479">Metal-binding</keyword>
<keyword evidence="3" id="KW-0106">Calcium</keyword>
<protein>
    <recommendedName>
        <fullName evidence="5">EF-hand domain-containing protein</fullName>
    </recommendedName>
</protein>
<dbReference type="FunFam" id="1.10.238.10:FF:000077">
    <property type="entry name" value="Centrin 1"/>
    <property type="match status" value="1"/>
</dbReference>
<dbReference type="Pfam" id="PF13499">
    <property type="entry name" value="EF-hand_7"/>
    <property type="match status" value="2"/>
</dbReference>
<dbReference type="OrthoDB" id="343296at2759"/>
<dbReference type="Gene3D" id="1.10.238.10">
    <property type="entry name" value="EF-hand"/>
    <property type="match status" value="2"/>
</dbReference>
<name>A0A7R9BPP4_9CRUS</name>
<dbReference type="AlphaFoldDB" id="A0A7R9BPP4"/>
<dbReference type="Proteomes" id="UP000678499">
    <property type="component" value="Unassembled WGS sequence"/>
</dbReference>
<dbReference type="SMART" id="SM00054">
    <property type="entry name" value="EFh"/>
    <property type="match status" value="4"/>
</dbReference>
<dbReference type="PANTHER" id="PTHR23048">
    <property type="entry name" value="MYOSIN LIGHT CHAIN 1, 3"/>
    <property type="match status" value="1"/>
</dbReference>
<evidence type="ECO:0000313" key="6">
    <source>
        <dbReference type="EMBL" id="CAD7277724.1"/>
    </source>
</evidence>
<feature type="domain" description="EF-hand" evidence="5">
    <location>
        <begin position="127"/>
        <end position="162"/>
    </location>
</feature>
<dbReference type="PROSITE" id="PS50222">
    <property type="entry name" value="EF_HAND_2"/>
    <property type="match status" value="4"/>
</dbReference>
<dbReference type="PROSITE" id="PS00018">
    <property type="entry name" value="EF_HAND_1"/>
    <property type="match status" value="1"/>
</dbReference>
<dbReference type="PANTHER" id="PTHR23048:SF48">
    <property type="entry name" value="CENTRIN 3"/>
    <property type="match status" value="1"/>
</dbReference>
<dbReference type="InterPro" id="IPR002048">
    <property type="entry name" value="EF_hand_dom"/>
</dbReference>
<proteinExistence type="predicted"/>
<dbReference type="InterPro" id="IPR011992">
    <property type="entry name" value="EF-hand-dom_pair"/>
</dbReference>
<evidence type="ECO:0000256" key="4">
    <source>
        <dbReference type="ARBA" id="ARBA00037722"/>
    </source>
</evidence>
<dbReference type="GO" id="GO:0016460">
    <property type="term" value="C:myosin II complex"/>
    <property type="evidence" value="ECO:0007669"/>
    <property type="project" value="TreeGrafter"/>
</dbReference>
<gene>
    <name evidence="6" type="ORF">NMOB1V02_LOCUS5451</name>
</gene>
<dbReference type="EMBL" id="CAJPEX010000988">
    <property type="protein sequence ID" value="CAG0917876.1"/>
    <property type="molecule type" value="Genomic_DNA"/>
</dbReference>
<evidence type="ECO:0000259" key="5">
    <source>
        <dbReference type="PROSITE" id="PS50222"/>
    </source>
</evidence>
<dbReference type="EMBL" id="OA883025">
    <property type="protein sequence ID" value="CAD7277724.1"/>
    <property type="molecule type" value="Genomic_DNA"/>
</dbReference>
<keyword evidence="7" id="KW-1185">Reference proteome</keyword>
<feature type="domain" description="EF-hand" evidence="5">
    <location>
        <begin position="54"/>
        <end position="89"/>
    </location>
</feature>
<keyword evidence="2" id="KW-0677">Repeat</keyword>
<evidence type="ECO:0000256" key="1">
    <source>
        <dbReference type="ARBA" id="ARBA00022723"/>
    </source>
</evidence>
<dbReference type="InterPro" id="IPR018247">
    <property type="entry name" value="EF_Hand_1_Ca_BS"/>
</dbReference>
<sequence>MENDASSAKRGSRDLTEEMKANVKSTFAMFEIERKGFMDVAQLKVAMRSLGFEPRKEEVKKLLKEVDPKSTGKVEENDFVRVMGQKLVEKGATEEIMKAFRLFDDDTTGKISFANLKRVAQELGEVISDTELKEMIEEADKDGDGEVSESEFRTIMRKTCLY</sequence>